<gene>
    <name evidence="2" type="ORF">ENW66_01610</name>
</gene>
<name>A0A7C3RCG5_ARCFL</name>
<evidence type="ECO:0000256" key="1">
    <source>
        <dbReference type="SAM" id="MobiDB-lite"/>
    </source>
</evidence>
<protein>
    <recommendedName>
        <fullName evidence="3">Lipoprotein</fullName>
    </recommendedName>
</protein>
<dbReference type="AlphaFoldDB" id="A0A7C3RCG5"/>
<reference evidence="2" key="1">
    <citation type="journal article" date="2020" name="mSystems">
        <title>Genome- and Community-Level Interaction Insights into Carbon Utilization and Element Cycling Functions of Hydrothermarchaeota in Hydrothermal Sediment.</title>
        <authorList>
            <person name="Zhou Z."/>
            <person name="Liu Y."/>
            <person name="Xu W."/>
            <person name="Pan J."/>
            <person name="Luo Z.H."/>
            <person name="Li M."/>
        </authorList>
    </citation>
    <scope>NUCLEOTIDE SEQUENCE [LARGE SCALE GENOMIC DNA]</scope>
    <source>
        <strain evidence="2">SpSt-87</strain>
    </source>
</reference>
<evidence type="ECO:0000313" key="2">
    <source>
        <dbReference type="EMBL" id="HFW31640.1"/>
    </source>
</evidence>
<evidence type="ECO:0008006" key="3">
    <source>
        <dbReference type="Google" id="ProtNLM"/>
    </source>
</evidence>
<accession>A0A7C3RCG5</accession>
<organism evidence="2">
    <name type="scientific">Archaeoglobus fulgidus</name>
    <dbReference type="NCBI Taxonomy" id="2234"/>
    <lineage>
        <taxon>Archaea</taxon>
        <taxon>Methanobacteriati</taxon>
        <taxon>Methanobacteriota</taxon>
        <taxon>Archaeoglobi</taxon>
        <taxon>Archaeoglobales</taxon>
        <taxon>Archaeoglobaceae</taxon>
        <taxon>Archaeoglobus</taxon>
    </lineage>
</organism>
<dbReference type="PROSITE" id="PS51257">
    <property type="entry name" value="PROKAR_LIPOPROTEIN"/>
    <property type="match status" value="1"/>
</dbReference>
<sequence length="164" mass="17567">MNEKMKLFLLLVGMSVLLAGCSGQTESGGAKPVETTPTEAGGQEEGSSYDTAKEISPPPEAADLHKMMKPILESVFGGAKLTSYFAGQWMGGEGITLVFVLKNTIEPGKVHEVRDRVVAAGYTSVSGMMSDGVFQYQFARENKLLVVYGTVGENEIVVVWVEGQ</sequence>
<proteinExistence type="predicted"/>
<feature type="region of interest" description="Disordered" evidence="1">
    <location>
        <begin position="24"/>
        <end position="60"/>
    </location>
</feature>
<comment type="caution">
    <text evidence="2">The sequence shown here is derived from an EMBL/GenBank/DDBJ whole genome shotgun (WGS) entry which is preliminary data.</text>
</comment>
<dbReference type="EMBL" id="DTLB01000007">
    <property type="protein sequence ID" value="HFW31640.1"/>
    <property type="molecule type" value="Genomic_DNA"/>
</dbReference>